<dbReference type="AlphaFoldDB" id="A0AA39XTA6"/>
<proteinExistence type="predicted"/>
<comment type="caution">
    <text evidence="3">The sequence shown here is derived from an EMBL/GenBank/DDBJ whole genome shotgun (WGS) entry which is preliminary data.</text>
</comment>
<dbReference type="EMBL" id="JAULSV010000007">
    <property type="protein sequence ID" value="KAK0639839.1"/>
    <property type="molecule type" value="Genomic_DNA"/>
</dbReference>
<dbReference type="Proteomes" id="UP001174936">
    <property type="component" value="Unassembled WGS sequence"/>
</dbReference>
<name>A0AA39XTA6_9PEZI</name>
<dbReference type="Pfam" id="PF20246">
    <property type="entry name" value="DUF6601"/>
    <property type="match status" value="1"/>
</dbReference>
<evidence type="ECO:0000313" key="3">
    <source>
        <dbReference type="EMBL" id="KAK0639839.1"/>
    </source>
</evidence>
<feature type="non-terminal residue" evidence="3">
    <location>
        <position position="309"/>
    </location>
</feature>
<dbReference type="PANTHER" id="PTHR34414:SF1">
    <property type="entry name" value="SUBTILISIN-LIKE SERINE PROTEASE"/>
    <property type="match status" value="1"/>
</dbReference>
<reference evidence="3" key="1">
    <citation type="submission" date="2023-06" db="EMBL/GenBank/DDBJ databases">
        <title>Genome-scale phylogeny and comparative genomics of the fungal order Sordariales.</title>
        <authorList>
            <consortium name="Lawrence Berkeley National Laboratory"/>
            <person name="Hensen N."/>
            <person name="Bonometti L."/>
            <person name="Westerberg I."/>
            <person name="Brannstrom I.O."/>
            <person name="Guillou S."/>
            <person name="Cros-Aarteil S."/>
            <person name="Calhoun S."/>
            <person name="Haridas S."/>
            <person name="Kuo A."/>
            <person name="Mondo S."/>
            <person name="Pangilinan J."/>
            <person name="Riley R."/>
            <person name="Labutti K."/>
            <person name="Andreopoulos B."/>
            <person name="Lipzen A."/>
            <person name="Chen C."/>
            <person name="Yanf M."/>
            <person name="Daum C."/>
            <person name="Ng V."/>
            <person name="Clum A."/>
            <person name="Steindorff A."/>
            <person name="Ohm R."/>
            <person name="Martin F."/>
            <person name="Silar P."/>
            <person name="Natvig D."/>
            <person name="Lalanne C."/>
            <person name="Gautier V."/>
            <person name="Ament-Velasquez S.L."/>
            <person name="Kruys A."/>
            <person name="Hutchinson M.I."/>
            <person name="Powell A.J."/>
            <person name="Barry K."/>
            <person name="Miller A.N."/>
            <person name="Grigoriev I.V."/>
            <person name="Debuchy R."/>
            <person name="Gladieux P."/>
            <person name="Thoren M.H."/>
            <person name="Johannesson H."/>
        </authorList>
    </citation>
    <scope>NUCLEOTIDE SEQUENCE</scope>
    <source>
        <strain evidence="3">SMH2532-1</strain>
    </source>
</reference>
<dbReference type="InterPro" id="IPR046536">
    <property type="entry name" value="DUF6601"/>
</dbReference>
<feature type="transmembrane region" description="Helical" evidence="2">
    <location>
        <begin position="275"/>
        <end position="303"/>
    </location>
</feature>
<feature type="compositionally biased region" description="Polar residues" evidence="1">
    <location>
        <begin position="108"/>
        <end position="118"/>
    </location>
</feature>
<accession>A0AA39XTA6</accession>
<feature type="region of interest" description="Disordered" evidence="1">
    <location>
        <begin position="97"/>
        <end position="118"/>
    </location>
</feature>
<protein>
    <recommendedName>
        <fullName evidence="5">Subtilisin-like serine protease</fullName>
    </recommendedName>
</protein>
<gene>
    <name evidence="3" type="ORF">B0T16DRAFT_295705</name>
</gene>
<evidence type="ECO:0000256" key="1">
    <source>
        <dbReference type="SAM" id="MobiDB-lite"/>
    </source>
</evidence>
<feature type="transmembrane region" description="Helical" evidence="2">
    <location>
        <begin position="232"/>
        <end position="254"/>
    </location>
</feature>
<sequence length="309" mass="35365">HLPGEPHVGLHANEIRDYLFRQLHTPVLDDLHDVLWLVGRKSSQHIEPLHRHRQRGRSIVATDDPNLHLVWRHDKVFVKQLPECLLRHQIWQPYLSDEHPGSHPPPLSSNRQSSASAAVPGSSQWCRGAMRGFLRSYALLVRSPLDLQIAIDAMLLPPTASGIGWTEWSRIIDPFRHVPDDDDSVSPRYRFGQLRLSRLNWAVRLFGPPSAETRWFYEIPQSRSIWQNLSAATYPLLYIFASMSLALSSMQVALSTNIEDAHWDTVRSPAMQKVFWIFAILTLCTTGAVWALSLVIPVLVLFWQVVWGF</sequence>
<organism evidence="3 4">
    <name type="scientific">Cercophora newfieldiana</name>
    <dbReference type="NCBI Taxonomy" id="92897"/>
    <lineage>
        <taxon>Eukaryota</taxon>
        <taxon>Fungi</taxon>
        <taxon>Dikarya</taxon>
        <taxon>Ascomycota</taxon>
        <taxon>Pezizomycotina</taxon>
        <taxon>Sordariomycetes</taxon>
        <taxon>Sordariomycetidae</taxon>
        <taxon>Sordariales</taxon>
        <taxon>Lasiosphaeriaceae</taxon>
        <taxon>Cercophora</taxon>
    </lineage>
</organism>
<feature type="non-terminal residue" evidence="3">
    <location>
        <position position="1"/>
    </location>
</feature>
<keyword evidence="2" id="KW-0812">Transmembrane</keyword>
<evidence type="ECO:0000256" key="2">
    <source>
        <dbReference type="SAM" id="Phobius"/>
    </source>
</evidence>
<evidence type="ECO:0008006" key="5">
    <source>
        <dbReference type="Google" id="ProtNLM"/>
    </source>
</evidence>
<keyword evidence="4" id="KW-1185">Reference proteome</keyword>
<keyword evidence="2" id="KW-0472">Membrane</keyword>
<keyword evidence="2" id="KW-1133">Transmembrane helix</keyword>
<evidence type="ECO:0000313" key="4">
    <source>
        <dbReference type="Proteomes" id="UP001174936"/>
    </source>
</evidence>
<dbReference type="PANTHER" id="PTHR34414">
    <property type="entry name" value="HET DOMAIN-CONTAINING PROTEIN-RELATED"/>
    <property type="match status" value="1"/>
</dbReference>